<evidence type="ECO:0000313" key="2">
    <source>
        <dbReference type="EMBL" id="KAJ55106.1"/>
    </source>
</evidence>
<dbReference type="InterPro" id="IPR036844">
    <property type="entry name" value="Hint_dom_sf"/>
</dbReference>
<organism evidence="2 3">
    <name type="scientific">Actibacterium mucosum KCTC 23349</name>
    <dbReference type="NCBI Taxonomy" id="1454373"/>
    <lineage>
        <taxon>Bacteria</taxon>
        <taxon>Pseudomonadati</taxon>
        <taxon>Pseudomonadota</taxon>
        <taxon>Alphaproteobacteria</taxon>
        <taxon>Rhodobacterales</taxon>
        <taxon>Roseobacteraceae</taxon>
        <taxon>Actibacterium</taxon>
    </lineage>
</organism>
<dbReference type="PROSITE" id="PS50817">
    <property type="entry name" value="INTEIN_N_TER"/>
    <property type="match status" value="1"/>
</dbReference>
<feature type="domain" description="Hedgehog/Intein (Hint)" evidence="1">
    <location>
        <begin position="157"/>
        <end position="303"/>
    </location>
</feature>
<dbReference type="GO" id="GO:0016539">
    <property type="term" value="P:intein-mediated protein splicing"/>
    <property type="evidence" value="ECO:0007669"/>
    <property type="project" value="InterPro"/>
</dbReference>
<dbReference type="STRING" id="1454373.ACMU_15230"/>
<evidence type="ECO:0000313" key="3">
    <source>
        <dbReference type="Proteomes" id="UP000026249"/>
    </source>
</evidence>
<sequence length="356" mass="39370">MGTGFRGTFVIPWALTEVDGVQGAPGDALTVGSSWRRLGEATRVDGPAELLLLDGSAEESDMRKRAAKTVHRLVGAAMNPEQSVHDQPVEPLIDSGFVLTDGQNSYVATEIATGGGRRPLLMFVDELPPQNQDLWVVRVLAENSSVQTYYEHQPNVICFAADTRIATPEGVKQVQDLSEGDMVLTKDDGPQPICWTGRRRITGARMYAMPHMRPIRIRASALGEYRPEGDLLVSPMHRVLLQGKSAEMLYGESEVLVSARDLLNDRSIAVDYTLREVTYVHLMLERHQILFANGVESESFHPADTSLDVLDPDQRDLLLKLYPSVEHDPETYGGHARRFLSPSEAAVLQHEGGLRH</sequence>
<dbReference type="Gene3D" id="2.170.16.10">
    <property type="entry name" value="Hedgehog/Intein (Hint) domain"/>
    <property type="match status" value="1"/>
</dbReference>
<protein>
    <submittedName>
        <fullName evidence="2">Hemolysin-type calcium-binding protein</fullName>
    </submittedName>
</protein>
<dbReference type="SUPFAM" id="SSF51294">
    <property type="entry name" value="Hedgehog/intein (Hint) domain"/>
    <property type="match status" value="1"/>
</dbReference>
<dbReference type="InterPro" id="IPR028992">
    <property type="entry name" value="Hedgehog/Intein_dom"/>
</dbReference>
<keyword evidence="3" id="KW-1185">Reference proteome</keyword>
<accession>A0A037ZJU2</accession>
<evidence type="ECO:0000259" key="1">
    <source>
        <dbReference type="Pfam" id="PF13403"/>
    </source>
</evidence>
<dbReference type="OrthoDB" id="6305173at2"/>
<gene>
    <name evidence="2" type="ORF">ACMU_15230</name>
</gene>
<comment type="caution">
    <text evidence="2">The sequence shown here is derived from an EMBL/GenBank/DDBJ whole genome shotgun (WGS) entry which is preliminary data.</text>
</comment>
<reference evidence="2 3" key="1">
    <citation type="submission" date="2014-03" db="EMBL/GenBank/DDBJ databases">
        <title>Draft Genome Sequence of Actibacterium mucosum KCTC 23349, a Marine Alphaproteobacterium with Complex Ionic Requirements Isolated from Mediterranean Seawater at Malvarrosa Beach, Valencia, Spain.</title>
        <authorList>
            <person name="Arahal D.R."/>
            <person name="Shao Z."/>
            <person name="Lai Q."/>
            <person name="Pujalte M.J."/>
        </authorList>
    </citation>
    <scope>NUCLEOTIDE SEQUENCE [LARGE SCALE GENOMIC DNA]</scope>
    <source>
        <strain evidence="2 3">KCTC 23349</strain>
    </source>
</reference>
<dbReference type="RefSeq" id="WP_035260315.1">
    <property type="nucleotide sequence ID" value="NZ_JFKE01000005.1"/>
</dbReference>
<dbReference type="InterPro" id="IPR006141">
    <property type="entry name" value="Intein_N"/>
</dbReference>
<proteinExistence type="predicted"/>
<name>A0A037ZJU2_9RHOB</name>
<dbReference type="Pfam" id="PF13403">
    <property type="entry name" value="Hint_2"/>
    <property type="match status" value="1"/>
</dbReference>
<dbReference type="Proteomes" id="UP000026249">
    <property type="component" value="Unassembled WGS sequence"/>
</dbReference>
<dbReference type="EMBL" id="JFKE01000005">
    <property type="protein sequence ID" value="KAJ55106.1"/>
    <property type="molecule type" value="Genomic_DNA"/>
</dbReference>
<dbReference type="AlphaFoldDB" id="A0A037ZJU2"/>